<organism evidence="2">
    <name type="scientific">Anopheles coluzzii</name>
    <name type="common">African malaria mosquito</name>
    <dbReference type="NCBI Taxonomy" id="1518534"/>
    <lineage>
        <taxon>Eukaryota</taxon>
        <taxon>Metazoa</taxon>
        <taxon>Ecdysozoa</taxon>
        <taxon>Arthropoda</taxon>
        <taxon>Hexapoda</taxon>
        <taxon>Insecta</taxon>
        <taxon>Pterygota</taxon>
        <taxon>Neoptera</taxon>
        <taxon>Endopterygota</taxon>
        <taxon>Diptera</taxon>
        <taxon>Nematocera</taxon>
        <taxon>Culicoidea</taxon>
        <taxon>Culicidae</taxon>
        <taxon>Anophelinae</taxon>
        <taxon>Anopheles</taxon>
    </lineage>
</organism>
<evidence type="ECO:0000313" key="2">
    <source>
        <dbReference type="EnsemblMetazoa" id="ACOM032497-PA.1"/>
    </source>
</evidence>
<reference evidence="2" key="1">
    <citation type="submission" date="2022-08" db="UniProtKB">
        <authorList>
            <consortium name="EnsemblMetazoa"/>
        </authorList>
    </citation>
    <scope>IDENTIFICATION</scope>
</reference>
<name>A0A8W7PK53_ANOCL</name>
<dbReference type="Proteomes" id="UP000075882">
    <property type="component" value="Unassembled WGS sequence"/>
</dbReference>
<accession>A0A8W7PK53</accession>
<evidence type="ECO:0000256" key="1">
    <source>
        <dbReference type="SAM" id="MobiDB-lite"/>
    </source>
</evidence>
<dbReference type="PANTHER" id="PTHR37449">
    <property type="match status" value="1"/>
</dbReference>
<dbReference type="AlphaFoldDB" id="A0A8W7PK53"/>
<sequence length="345" mass="37366">MVLHPTRRTLLHFTRHRLSSATTTSCHLKIWKGGPPLAGGIASISDPEHPAVRRTSSAKSTVDAVGIVFSLMRKISSLAAASGSRTYTIRSRRPGRIRARSIRSGRFVAATIRTSFSTLTPSISVSSWASTRSFTELPDSADRSPPIASISSKNMIDGATCRARRNRSRTARSDSPTHMENSSEPLMERKLRRLSVAIAFAIIVFEQPGGPNISRPRGGLMPSRSNSSGWWMGQSMIWRSFSFSSSWPPMSVQRTLGHSIMISRIALGFTCCRAAISAGPSIGLPVGAEDAAFETKFSRSAPTYPCVMRATARMSSSGTVWPWRESTRSRMAARAIASGTGSSNS</sequence>
<dbReference type="PANTHER" id="PTHR37449:SF1">
    <property type="entry name" value="OS02G0159950 PROTEIN"/>
    <property type="match status" value="1"/>
</dbReference>
<feature type="region of interest" description="Disordered" evidence="1">
    <location>
        <begin position="135"/>
        <end position="186"/>
    </location>
</feature>
<dbReference type="EnsemblMetazoa" id="ACOM032497-RA">
    <property type="protein sequence ID" value="ACOM032497-PA.1"/>
    <property type="gene ID" value="ACOM032497"/>
</dbReference>
<proteinExistence type="predicted"/>
<protein>
    <submittedName>
        <fullName evidence="2">Uncharacterized protein</fullName>
    </submittedName>
</protein>